<dbReference type="CDD" id="cd01949">
    <property type="entry name" value="GGDEF"/>
    <property type="match status" value="1"/>
</dbReference>
<sequence length="380" mass="43363">MNVFLRIDINIAAMILLTVVLLIAYNHLDRTDRLNRAFLITSFVIILELFFESATCVLNGRPEPWCNPLSNLLHVCLFSAGPLLTYFLYSFICRCVVPNAYISKTEQIILLIPVVFNCIITVLSPFYALVFSIDHSNIYHRGPLFLVSAVIIYLYILIAFAFILKNRKKIVAEEFIPLLVSGILPLIGGLLQTLFYGILLMWSSSAFSLILVYIFLQQRMVHLDKLTGAWSRESFETYIAQRIKLEVDHPFGVIFADMDGLKQINDQYGHLEGDFAIRKSVELIKSVLQKKGIIARAGGDEFFILFDCNSRNQLEELIDQINTCFAQYNALSEKSYTLECSLGAELFSSSYSSIEQFINHIDHLMYANKNEKKTKKSLQD</sequence>
<evidence type="ECO:0000259" key="2">
    <source>
        <dbReference type="PROSITE" id="PS50887"/>
    </source>
</evidence>
<dbReference type="NCBIfam" id="TIGR00254">
    <property type="entry name" value="GGDEF"/>
    <property type="match status" value="1"/>
</dbReference>
<dbReference type="InterPro" id="IPR050469">
    <property type="entry name" value="Diguanylate_Cyclase"/>
</dbReference>
<dbReference type="PROSITE" id="PS50887">
    <property type="entry name" value="GGDEF"/>
    <property type="match status" value="1"/>
</dbReference>
<dbReference type="InterPro" id="IPR029787">
    <property type="entry name" value="Nucleotide_cyclase"/>
</dbReference>
<dbReference type="EMBL" id="JAFJZZ010000001">
    <property type="protein sequence ID" value="MBN7771809.1"/>
    <property type="molecule type" value="Genomic_DNA"/>
</dbReference>
<feature type="transmembrane region" description="Helical" evidence="1">
    <location>
        <begin position="6"/>
        <end position="25"/>
    </location>
</feature>
<dbReference type="Pfam" id="PF00990">
    <property type="entry name" value="GGDEF"/>
    <property type="match status" value="1"/>
</dbReference>
<evidence type="ECO:0000256" key="1">
    <source>
        <dbReference type="SAM" id="Phobius"/>
    </source>
</evidence>
<dbReference type="PANTHER" id="PTHR45138:SF9">
    <property type="entry name" value="DIGUANYLATE CYCLASE DGCM-RELATED"/>
    <property type="match status" value="1"/>
</dbReference>
<keyword evidence="1" id="KW-1133">Transmembrane helix</keyword>
<dbReference type="SMART" id="SM00267">
    <property type="entry name" value="GGDEF"/>
    <property type="match status" value="1"/>
</dbReference>
<dbReference type="InterPro" id="IPR043128">
    <property type="entry name" value="Rev_trsase/Diguanyl_cyclase"/>
</dbReference>
<dbReference type="GO" id="GO:0005886">
    <property type="term" value="C:plasma membrane"/>
    <property type="evidence" value="ECO:0007669"/>
    <property type="project" value="TreeGrafter"/>
</dbReference>
<feature type="transmembrane region" description="Helical" evidence="1">
    <location>
        <begin position="145"/>
        <end position="164"/>
    </location>
</feature>
<feature type="domain" description="GGDEF" evidence="2">
    <location>
        <begin position="249"/>
        <end position="380"/>
    </location>
</feature>
<feature type="transmembrane region" description="Helical" evidence="1">
    <location>
        <begin position="109"/>
        <end position="133"/>
    </location>
</feature>
<comment type="caution">
    <text evidence="3">The sequence shown here is derived from an EMBL/GenBank/DDBJ whole genome shotgun (WGS) entry which is preliminary data.</text>
</comment>
<name>A0A939IHU0_CLOAM</name>
<dbReference type="AlphaFoldDB" id="A0A939IHU0"/>
<feature type="transmembrane region" description="Helical" evidence="1">
    <location>
        <begin position="194"/>
        <end position="216"/>
    </location>
</feature>
<accession>A0A939IHU0</accession>
<feature type="transmembrane region" description="Helical" evidence="1">
    <location>
        <begin position="37"/>
        <end position="60"/>
    </location>
</feature>
<dbReference type="Proteomes" id="UP000664545">
    <property type="component" value="Unassembled WGS sequence"/>
</dbReference>
<dbReference type="GO" id="GO:1902201">
    <property type="term" value="P:negative regulation of bacterial-type flagellum-dependent cell motility"/>
    <property type="evidence" value="ECO:0007669"/>
    <property type="project" value="TreeGrafter"/>
</dbReference>
<organism evidence="3 4">
    <name type="scientific">Clostridium aminobutyricum</name>
    <dbReference type="NCBI Taxonomy" id="33953"/>
    <lineage>
        <taxon>Bacteria</taxon>
        <taxon>Bacillati</taxon>
        <taxon>Bacillota</taxon>
        <taxon>Clostridia</taxon>
        <taxon>Eubacteriales</taxon>
        <taxon>Clostridiaceae</taxon>
        <taxon>Clostridium</taxon>
    </lineage>
</organism>
<dbReference type="PANTHER" id="PTHR45138">
    <property type="entry name" value="REGULATORY COMPONENTS OF SENSORY TRANSDUCTION SYSTEM"/>
    <property type="match status" value="1"/>
</dbReference>
<dbReference type="Gene3D" id="3.30.70.270">
    <property type="match status" value="1"/>
</dbReference>
<evidence type="ECO:0000313" key="4">
    <source>
        <dbReference type="Proteomes" id="UP000664545"/>
    </source>
</evidence>
<evidence type="ECO:0000313" key="3">
    <source>
        <dbReference type="EMBL" id="MBN7771809.1"/>
    </source>
</evidence>
<dbReference type="SUPFAM" id="SSF55073">
    <property type="entry name" value="Nucleotide cyclase"/>
    <property type="match status" value="1"/>
</dbReference>
<dbReference type="InterPro" id="IPR000160">
    <property type="entry name" value="GGDEF_dom"/>
</dbReference>
<keyword evidence="1" id="KW-0472">Membrane</keyword>
<protein>
    <submittedName>
        <fullName evidence="3">Diguanylate cyclase</fullName>
    </submittedName>
</protein>
<keyword evidence="4" id="KW-1185">Reference proteome</keyword>
<keyword evidence="1" id="KW-0812">Transmembrane</keyword>
<dbReference type="RefSeq" id="WP_206580602.1">
    <property type="nucleotide sequence ID" value="NZ_JAFJZZ010000001.1"/>
</dbReference>
<feature type="transmembrane region" description="Helical" evidence="1">
    <location>
        <begin position="72"/>
        <end position="97"/>
    </location>
</feature>
<proteinExistence type="predicted"/>
<dbReference type="GO" id="GO:0043709">
    <property type="term" value="P:cell adhesion involved in single-species biofilm formation"/>
    <property type="evidence" value="ECO:0007669"/>
    <property type="project" value="TreeGrafter"/>
</dbReference>
<gene>
    <name evidence="3" type="ORF">JYB65_00340</name>
</gene>
<dbReference type="GO" id="GO:0052621">
    <property type="term" value="F:diguanylate cyclase activity"/>
    <property type="evidence" value="ECO:0007669"/>
    <property type="project" value="TreeGrafter"/>
</dbReference>
<reference evidence="3" key="1">
    <citation type="submission" date="2021-02" db="EMBL/GenBank/DDBJ databases">
        <title>Abyssanaerobacter marinus gen.nov., sp., nov, anaerobic bacterium isolated from the Onnuri vent field of Indian Ocean and suggestion of Mogibacteriaceae fam. nov., and proposal of reclassification of ambiguous this family's genus member.</title>
        <authorList>
            <person name="Kim Y.J."/>
            <person name="Yang J.-A."/>
        </authorList>
    </citation>
    <scope>NUCLEOTIDE SEQUENCE</scope>
    <source>
        <strain evidence="3">DSM 2634</strain>
    </source>
</reference>
<feature type="transmembrane region" description="Helical" evidence="1">
    <location>
        <begin position="171"/>
        <end position="188"/>
    </location>
</feature>